<dbReference type="PANTHER" id="PTHR39330:SF1">
    <property type="entry name" value="ETHANOLAMINE AMMONIA-LYASE SMALL SUBUNIT"/>
    <property type="match status" value="1"/>
</dbReference>
<proteinExistence type="inferred from homology"/>
<keyword evidence="1 5" id="KW-0846">Cobalamin</keyword>
<organism evidence="6 7">
    <name type="scientific">Fulvimarina pelagi HTCC2506</name>
    <dbReference type="NCBI Taxonomy" id="314231"/>
    <lineage>
        <taxon>Bacteria</taxon>
        <taxon>Pseudomonadati</taxon>
        <taxon>Pseudomonadota</taxon>
        <taxon>Alphaproteobacteria</taxon>
        <taxon>Hyphomicrobiales</taxon>
        <taxon>Aurantimonadaceae</taxon>
        <taxon>Fulvimarina</taxon>
    </lineage>
</organism>
<dbReference type="AlphaFoldDB" id="Q0G2C6"/>
<dbReference type="GO" id="GO:0046336">
    <property type="term" value="P:ethanolamine catabolic process"/>
    <property type="evidence" value="ECO:0007669"/>
    <property type="project" value="UniProtKB-UniRule"/>
</dbReference>
<evidence type="ECO:0000313" key="6">
    <source>
        <dbReference type="EMBL" id="EAU41272.1"/>
    </source>
</evidence>
<dbReference type="RefSeq" id="WP_007065321.1">
    <property type="nucleotide sequence ID" value="NZ_DS022272.1"/>
</dbReference>
<comment type="subcellular location">
    <subcellularLocation>
        <location evidence="5">Bacterial microcompartment</location>
    </subcellularLocation>
</comment>
<dbReference type="Pfam" id="PF05985">
    <property type="entry name" value="EutC"/>
    <property type="match status" value="1"/>
</dbReference>
<feature type="binding site" evidence="5">
    <location>
        <position position="183"/>
    </location>
    <ligand>
        <name>adenosylcob(III)alamin</name>
        <dbReference type="ChEBI" id="CHEBI:18408"/>
    </ligand>
</feature>
<dbReference type="Gene3D" id="1.10.30.40">
    <property type="entry name" value="Ethanolamine ammonia-lyase light chain (EutC), N-terminal domain"/>
    <property type="match status" value="1"/>
</dbReference>
<dbReference type="GO" id="GO:0031471">
    <property type="term" value="C:ethanolamine degradation polyhedral organelle"/>
    <property type="evidence" value="ECO:0007669"/>
    <property type="project" value="UniProtKB-UniRule"/>
</dbReference>
<dbReference type="HAMAP" id="MF_00601">
    <property type="entry name" value="EutC"/>
    <property type="match status" value="1"/>
</dbReference>
<comment type="function">
    <text evidence="5">Catalyzes the deamination of various vicinal amino-alcohols to oxo compounds. Allows this organism to utilize ethanolamine as the sole source of nitrogen and carbon in the presence of external vitamin B12.</text>
</comment>
<dbReference type="NCBIfam" id="NF003971">
    <property type="entry name" value="PRK05465.1"/>
    <property type="match status" value="1"/>
</dbReference>
<comment type="pathway">
    <text evidence="5">Amine and polyamine degradation; ethanolamine degradation.</text>
</comment>
<evidence type="ECO:0000313" key="7">
    <source>
        <dbReference type="Proteomes" id="UP000004310"/>
    </source>
</evidence>
<evidence type="ECO:0000256" key="3">
    <source>
        <dbReference type="ARBA" id="ARBA00023285"/>
    </source>
</evidence>
<keyword evidence="3 5" id="KW-0170">Cobalt</keyword>
<gene>
    <name evidence="5" type="primary">eutC</name>
    <name evidence="6" type="ORF">FP2506_00855</name>
</gene>
<dbReference type="HOGENOM" id="CLU_068224_1_0_5"/>
<dbReference type="STRING" id="217511.GCA_001463845_02109"/>
<keyword evidence="4 5" id="KW-1283">Bacterial microcompartment</keyword>
<name>Q0G2C6_9HYPH</name>
<comment type="caution">
    <text evidence="6">The sequence shown here is derived from an EMBL/GenBank/DDBJ whole genome shotgun (WGS) entry which is preliminary data.</text>
</comment>
<reference evidence="6 7" key="1">
    <citation type="journal article" date="2010" name="J. Bacteriol.">
        <title>Genome sequence of Fulvimarina pelagi HTCC2506T, a Mn(II)-oxidizing alphaproteobacterium possessing an aerobic anoxygenic photosynthetic gene cluster and Xanthorhodopsin.</title>
        <authorList>
            <person name="Kang I."/>
            <person name="Oh H.M."/>
            <person name="Lim S.I."/>
            <person name="Ferriera S."/>
            <person name="Giovannoni S.J."/>
            <person name="Cho J.C."/>
        </authorList>
    </citation>
    <scope>NUCLEOTIDE SEQUENCE [LARGE SCALE GENOMIC DNA]</scope>
    <source>
        <strain evidence="6 7">HTCC2506</strain>
    </source>
</reference>
<keyword evidence="7" id="KW-1185">Reference proteome</keyword>
<dbReference type="GO" id="GO:0009350">
    <property type="term" value="C:ethanolamine ammonia-lyase complex"/>
    <property type="evidence" value="ECO:0007669"/>
    <property type="project" value="UniProtKB-UniRule"/>
</dbReference>
<dbReference type="GO" id="GO:0006520">
    <property type="term" value="P:amino acid metabolic process"/>
    <property type="evidence" value="ECO:0007669"/>
    <property type="project" value="InterPro"/>
</dbReference>
<keyword evidence="2 5" id="KW-0456">Lyase</keyword>
<dbReference type="Gene3D" id="3.40.50.11240">
    <property type="entry name" value="Ethanolamine ammonia-lyase light chain (EutC)"/>
    <property type="match status" value="1"/>
</dbReference>
<evidence type="ECO:0000256" key="2">
    <source>
        <dbReference type="ARBA" id="ARBA00023239"/>
    </source>
</evidence>
<dbReference type="PANTHER" id="PTHR39330">
    <property type="entry name" value="ETHANOLAMINE AMMONIA-LYASE LIGHT CHAIN"/>
    <property type="match status" value="1"/>
</dbReference>
<dbReference type="UniPathway" id="UPA00560"/>
<dbReference type="InterPro" id="IPR042255">
    <property type="entry name" value="EutC_N"/>
</dbReference>
<dbReference type="InterPro" id="IPR009246">
    <property type="entry name" value="EutC"/>
</dbReference>
<dbReference type="eggNOG" id="COG4302">
    <property type="taxonomic scope" value="Bacteria"/>
</dbReference>
<sequence length="256" mass="27392">MSDSEKTDDALLPALVSSPDMLTRLKDRTDARIALGRARSGLPTRPNLKFELDHAMARDAVYSELDVEGLKASFKSLGFEPIVVKSQTGDRTNYLARPDLGKLLDVDDRHELETEAGGELVILIADGLSATAVNLNAAATVEALKTVCDVGMSLVIATGARVALGDKVAVALSSENVLVFIGERPGLSAADSLGAYFTHKPREDTADSERFCVSNIRDGGLKPQDAARKIADLIRKAVDRGYSGVTKRDGPKQIED</sequence>
<accession>Q0G2C6</accession>
<evidence type="ECO:0000256" key="5">
    <source>
        <dbReference type="HAMAP-Rule" id="MF_00601"/>
    </source>
</evidence>
<comment type="catalytic activity">
    <reaction evidence="5">
        <text>ethanolamine = acetaldehyde + NH4(+)</text>
        <dbReference type="Rhea" id="RHEA:15313"/>
        <dbReference type="ChEBI" id="CHEBI:15343"/>
        <dbReference type="ChEBI" id="CHEBI:28938"/>
        <dbReference type="ChEBI" id="CHEBI:57603"/>
        <dbReference type="EC" id="4.3.1.7"/>
    </reaction>
</comment>
<dbReference type="EC" id="4.3.1.7" evidence="5"/>
<comment type="cofactor">
    <cofactor evidence="5">
        <name>adenosylcob(III)alamin</name>
        <dbReference type="ChEBI" id="CHEBI:18408"/>
    </cofactor>
    <text evidence="5">Binds between the large and small subunits.</text>
</comment>
<protein>
    <recommendedName>
        <fullName evidence="5">Ethanolamine ammonia-lyase small subunit</fullName>
        <shortName evidence="5">EAL small subunit</shortName>
        <ecNumber evidence="5">4.3.1.7</ecNumber>
    </recommendedName>
</protein>
<dbReference type="InterPro" id="IPR042251">
    <property type="entry name" value="EutC_C"/>
</dbReference>
<feature type="binding site" evidence="5">
    <location>
        <position position="162"/>
    </location>
    <ligand>
        <name>adenosylcob(III)alamin</name>
        <dbReference type="ChEBI" id="CHEBI:18408"/>
    </ligand>
</feature>
<evidence type="ECO:0000256" key="4">
    <source>
        <dbReference type="ARBA" id="ARBA00024446"/>
    </source>
</evidence>
<evidence type="ECO:0000256" key="1">
    <source>
        <dbReference type="ARBA" id="ARBA00022628"/>
    </source>
</evidence>
<dbReference type="PIRSF" id="PIRSF018982">
    <property type="entry name" value="EutC"/>
    <property type="match status" value="1"/>
</dbReference>
<dbReference type="GO" id="GO:0008851">
    <property type="term" value="F:ethanolamine ammonia-lyase activity"/>
    <property type="evidence" value="ECO:0007669"/>
    <property type="project" value="UniProtKB-UniRule"/>
</dbReference>
<comment type="similarity">
    <text evidence="5">Belongs to the EutC family.</text>
</comment>
<dbReference type="Proteomes" id="UP000004310">
    <property type="component" value="Unassembled WGS sequence"/>
</dbReference>
<feature type="binding site" evidence="5">
    <location>
        <position position="212"/>
    </location>
    <ligand>
        <name>adenosylcob(III)alamin</name>
        <dbReference type="ChEBI" id="CHEBI:18408"/>
    </ligand>
</feature>
<dbReference type="EMBL" id="AATP01000003">
    <property type="protein sequence ID" value="EAU41272.1"/>
    <property type="molecule type" value="Genomic_DNA"/>
</dbReference>
<comment type="subunit">
    <text evidence="5">The basic unit is a heterodimer which dimerizes to form tetramers. The heterotetramers trimerize; 6 large subunits form a core ring with 6 small subunits projecting outwards.</text>
</comment>
<dbReference type="GO" id="GO:0031419">
    <property type="term" value="F:cobalamin binding"/>
    <property type="evidence" value="ECO:0007669"/>
    <property type="project" value="UniProtKB-UniRule"/>
</dbReference>